<feature type="region of interest" description="Disordered" evidence="2">
    <location>
        <begin position="156"/>
        <end position="185"/>
    </location>
</feature>
<gene>
    <name evidence="4" type="ORF">SAMN06297387_113174</name>
</gene>
<dbReference type="SUPFAM" id="SSF54637">
    <property type="entry name" value="Thioesterase/thiol ester dehydrase-isomerase"/>
    <property type="match status" value="2"/>
</dbReference>
<proteinExistence type="inferred from homology"/>
<sequence length="292" mass="31618">MPTTDLTHLHPPGLLPSYARALLPRRRNPERPLPARTLRLTPVPREPGRLREYARVCGFPAPATAGRLPATYPHLSAFPLAMRLLTASDFPHPPLGLVHLANEITQLRPLTAEERLSVAVRAAPGAPHPRGTAFAVTATVSDEDGAEVWRSASTYLHRHGGAGGPGRGARPGPAERELNAPTREESWPLAADLGRRYARVSGDRNPIHLYPLTARPFGFRRPIAHGMWSTARALAALDEALPEAFTARVRFRAPAPLPSRPTFRAAELPEGQAFHLVGEGGRLLLAGEVTPP</sequence>
<dbReference type="EMBL" id="OCNE01000013">
    <property type="protein sequence ID" value="SOD64015.1"/>
    <property type="molecule type" value="Genomic_DNA"/>
</dbReference>
<feature type="domain" description="MaoC-like" evidence="3">
    <location>
        <begin position="182"/>
        <end position="253"/>
    </location>
</feature>
<name>A0A286DZC6_9ACTN</name>
<dbReference type="Pfam" id="PF01575">
    <property type="entry name" value="MaoC_dehydratas"/>
    <property type="match status" value="1"/>
</dbReference>
<feature type="compositionally biased region" description="Basic and acidic residues" evidence="2">
    <location>
        <begin position="173"/>
        <end position="185"/>
    </location>
</feature>
<dbReference type="AlphaFoldDB" id="A0A286DZC6"/>
<evidence type="ECO:0000313" key="4">
    <source>
        <dbReference type="EMBL" id="SOD64015.1"/>
    </source>
</evidence>
<dbReference type="Gene3D" id="3.10.129.10">
    <property type="entry name" value="Hotdog Thioesterase"/>
    <property type="match status" value="1"/>
</dbReference>
<dbReference type="RefSeq" id="WP_097232446.1">
    <property type="nucleotide sequence ID" value="NZ_OCNE01000013.1"/>
</dbReference>
<dbReference type="OrthoDB" id="9774179at2"/>
<dbReference type="Proteomes" id="UP000219072">
    <property type="component" value="Unassembled WGS sequence"/>
</dbReference>
<evidence type="ECO:0000259" key="3">
    <source>
        <dbReference type="Pfam" id="PF01575"/>
    </source>
</evidence>
<evidence type="ECO:0000256" key="1">
    <source>
        <dbReference type="ARBA" id="ARBA00005254"/>
    </source>
</evidence>
<dbReference type="InterPro" id="IPR029069">
    <property type="entry name" value="HotDog_dom_sf"/>
</dbReference>
<dbReference type="InterPro" id="IPR002539">
    <property type="entry name" value="MaoC-like_dom"/>
</dbReference>
<evidence type="ECO:0000256" key="2">
    <source>
        <dbReference type="SAM" id="MobiDB-lite"/>
    </source>
</evidence>
<reference evidence="4 5" key="1">
    <citation type="submission" date="2017-09" db="EMBL/GenBank/DDBJ databases">
        <authorList>
            <person name="Ehlers B."/>
            <person name="Leendertz F.H."/>
        </authorList>
    </citation>
    <scope>NUCLEOTIDE SEQUENCE [LARGE SCALE GENOMIC DNA]</scope>
    <source>
        <strain evidence="4 5">CGMCC 4.7095</strain>
    </source>
</reference>
<accession>A0A286DZC6</accession>
<dbReference type="PANTHER" id="PTHR43841:SF1">
    <property type="entry name" value="3-HYDROXYACYL-THIOESTER DEHYDRATASE X"/>
    <property type="match status" value="1"/>
</dbReference>
<organism evidence="4 5">
    <name type="scientific">Streptomyces zhaozhouensis</name>
    <dbReference type="NCBI Taxonomy" id="1300267"/>
    <lineage>
        <taxon>Bacteria</taxon>
        <taxon>Bacillati</taxon>
        <taxon>Actinomycetota</taxon>
        <taxon>Actinomycetes</taxon>
        <taxon>Kitasatosporales</taxon>
        <taxon>Streptomycetaceae</taxon>
        <taxon>Streptomyces</taxon>
    </lineage>
</organism>
<keyword evidence="5" id="KW-1185">Reference proteome</keyword>
<protein>
    <submittedName>
        <fullName evidence="4">Acyl dehydratase</fullName>
    </submittedName>
</protein>
<evidence type="ECO:0000313" key="5">
    <source>
        <dbReference type="Proteomes" id="UP000219072"/>
    </source>
</evidence>
<dbReference type="PANTHER" id="PTHR43841">
    <property type="entry name" value="3-HYDROXYACYL-THIOESTER DEHYDRATASE HTDX-RELATED"/>
    <property type="match status" value="1"/>
</dbReference>
<comment type="similarity">
    <text evidence="1">Belongs to the enoyl-CoA hydratase/isomerase family.</text>
</comment>